<reference evidence="4" key="1">
    <citation type="journal article" date="2019" name="Int. J. Syst. Evol. Microbiol.">
        <title>The Global Catalogue of Microorganisms (GCM) 10K type strain sequencing project: providing services to taxonomists for standard genome sequencing and annotation.</title>
        <authorList>
            <consortium name="The Broad Institute Genomics Platform"/>
            <consortium name="The Broad Institute Genome Sequencing Center for Infectious Disease"/>
            <person name="Wu L."/>
            <person name="Ma J."/>
        </authorList>
    </citation>
    <scope>NUCLEOTIDE SEQUENCE [LARGE SCALE GENOMIC DNA]</scope>
    <source>
        <strain evidence="4">JCM 32206</strain>
    </source>
</reference>
<accession>A0ABP8PDJ5</accession>
<dbReference type="InterPro" id="IPR052336">
    <property type="entry name" value="MlaD_Phospholipid_Transporter"/>
</dbReference>
<evidence type="ECO:0000256" key="1">
    <source>
        <dbReference type="SAM" id="Phobius"/>
    </source>
</evidence>
<dbReference type="PANTHER" id="PTHR33371">
    <property type="entry name" value="INTERMEMBRANE PHOSPHOLIPID TRANSPORT SYSTEM BINDING PROTEIN MLAD-RELATED"/>
    <property type="match status" value="1"/>
</dbReference>
<sequence>MSRQSILSVVGMVAIGALSFTYMFQSGLRTGIAEDVNTATVEIPDTNGLVVGARVLLRGVEIGEITGITASADSVHVAWKYDRGHPIPVDSAFRVDNLSALGEPVLGVWPKTARGPYLDDAAVIAPDRVVVPTTFEELSQRLTDLLSQVKPQAVREIFRTLDVALPDDPRVYTDISEAGKLMAATLTQRSDSLTTVLRTLQPMLQGSGSIPPGMHEAAPHLAPFGSGFQDLLAGIRFAADRGPLNAGIANGASPFIGELQKFLDETAPDLNTIGVNLLPAVSEAANSVRSVNIGRLLQNVMASTKSGDALTIHVTTSDN</sequence>
<proteinExistence type="predicted"/>
<gene>
    <name evidence="3" type="ORF">GCM10023094_37620</name>
</gene>
<dbReference type="InterPro" id="IPR003399">
    <property type="entry name" value="Mce/MlaD"/>
</dbReference>
<dbReference type="PANTHER" id="PTHR33371:SF16">
    <property type="entry name" value="MCE-FAMILY PROTEIN MCE3F"/>
    <property type="match status" value="1"/>
</dbReference>
<evidence type="ECO:0000313" key="3">
    <source>
        <dbReference type="EMBL" id="GAA4484437.1"/>
    </source>
</evidence>
<dbReference type="EMBL" id="BAABFB010000059">
    <property type="protein sequence ID" value="GAA4484437.1"/>
    <property type="molecule type" value="Genomic_DNA"/>
</dbReference>
<keyword evidence="1" id="KW-1133">Transmembrane helix</keyword>
<evidence type="ECO:0000259" key="2">
    <source>
        <dbReference type="Pfam" id="PF02470"/>
    </source>
</evidence>
<keyword evidence="1" id="KW-0472">Membrane</keyword>
<feature type="domain" description="Mce/MlaD" evidence="2">
    <location>
        <begin position="37"/>
        <end position="108"/>
    </location>
</feature>
<dbReference type="RefSeq" id="WP_345348448.1">
    <property type="nucleotide sequence ID" value="NZ_BAABFB010000059.1"/>
</dbReference>
<protein>
    <submittedName>
        <fullName evidence="3">MlaD family protein</fullName>
    </submittedName>
</protein>
<feature type="transmembrane region" description="Helical" evidence="1">
    <location>
        <begin position="6"/>
        <end position="24"/>
    </location>
</feature>
<comment type="caution">
    <text evidence="3">The sequence shown here is derived from an EMBL/GenBank/DDBJ whole genome shotgun (WGS) entry which is preliminary data.</text>
</comment>
<evidence type="ECO:0000313" key="4">
    <source>
        <dbReference type="Proteomes" id="UP001501183"/>
    </source>
</evidence>
<dbReference type="Pfam" id="PF02470">
    <property type="entry name" value="MlaD"/>
    <property type="match status" value="1"/>
</dbReference>
<dbReference type="Proteomes" id="UP001501183">
    <property type="component" value="Unassembled WGS sequence"/>
</dbReference>
<organism evidence="3 4">
    <name type="scientific">Rhodococcus olei</name>
    <dbReference type="NCBI Taxonomy" id="2161675"/>
    <lineage>
        <taxon>Bacteria</taxon>
        <taxon>Bacillati</taxon>
        <taxon>Actinomycetota</taxon>
        <taxon>Actinomycetes</taxon>
        <taxon>Mycobacteriales</taxon>
        <taxon>Nocardiaceae</taxon>
        <taxon>Rhodococcus</taxon>
    </lineage>
</organism>
<name>A0ABP8PDJ5_9NOCA</name>
<keyword evidence="1" id="KW-0812">Transmembrane</keyword>
<keyword evidence="4" id="KW-1185">Reference proteome</keyword>